<comment type="catalytic activity">
    <reaction evidence="2">
        <text>O-phospho-L-threonyl-[protein] + H2O = L-threonyl-[protein] + phosphate</text>
        <dbReference type="Rhea" id="RHEA:47004"/>
        <dbReference type="Rhea" id="RHEA-COMP:11060"/>
        <dbReference type="Rhea" id="RHEA-COMP:11605"/>
        <dbReference type="ChEBI" id="CHEBI:15377"/>
        <dbReference type="ChEBI" id="CHEBI:30013"/>
        <dbReference type="ChEBI" id="CHEBI:43474"/>
        <dbReference type="ChEBI" id="CHEBI:61977"/>
        <dbReference type="EC" id="3.1.3.16"/>
    </reaction>
</comment>
<gene>
    <name evidence="5" type="ORF">GUJ93_ZPchr0006g41692</name>
</gene>
<dbReference type="OrthoDB" id="681748at2759"/>
<dbReference type="GO" id="GO:0046872">
    <property type="term" value="F:metal ion binding"/>
    <property type="evidence" value="ECO:0007669"/>
    <property type="project" value="UniProtKB-UniRule"/>
</dbReference>
<feature type="compositionally biased region" description="Basic and acidic residues" evidence="3">
    <location>
        <begin position="99"/>
        <end position="108"/>
    </location>
</feature>
<comment type="similarity">
    <text evidence="2">Belongs to the PP2C family.</text>
</comment>
<dbReference type="AlphaFoldDB" id="A0A8J5SFV0"/>
<dbReference type="EC" id="3.1.3.16" evidence="2"/>
<sequence>MESLEQIKETVSAIDDKIPDVVRAALRLEHHYQTVKREHDDDIKSLAASLLRRPGEPGEEGDEDDEPGSPAPSQLQRRRWFSELRQRSLAEWEQGTWSPEREGGEDGRLPTAEDDLEGGEDGCDPTDCDGDLQALRIDWASCYVPLHDEDAHFGHGGAGVVGVADGVGGYRDDGVDAGEFSRGLMTSAFAQLVNAERAAPVCPYTLMKRAYKKTVASGAHGASTAIIVSLAGNVLKWAYIGDSVFALLRDGVIVERSQPQQMSFNCPFQLRRGGGQKISMANVGEVEVRHGDVVVVGTDGLFDNMFYHELEKVVQIGASQCFSAKNMADIIVGTVYEMSCCRVRDSPFAAQSWKHSRRHRGGKRDDITVIVAFIVSSDS</sequence>
<proteinExistence type="inferred from homology"/>
<dbReference type="InterPro" id="IPR039123">
    <property type="entry name" value="PPTC7"/>
</dbReference>
<evidence type="ECO:0000259" key="4">
    <source>
        <dbReference type="PROSITE" id="PS51746"/>
    </source>
</evidence>
<keyword evidence="2" id="KW-0460">Magnesium</keyword>
<dbReference type="Proteomes" id="UP000729402">
    <property type="component" value="Unassembled WGS sequence"/>
</dbReference>
<dbReference type="PROSITE" id="PS51746">
    <property type="entry name" value="PPM_2"/>
    <property type="match status" value="1"/>
</dbReference>
<comment type="cofactor">
    <cofactor evidence="2">
        <name>Mg(2+)</name>
        <dbReference type="ChEBI" id="CHEBI:18420"/>
    </cofactor>
</comment>
<feature type="domain" description="PPM-type phosphatase" evidence="4">
    <location>
        <begin position="134"/>
        <end position="374"/>
    </location>
</feature>
<keyword evidence="1 2" id="KW-0479">Metal-binding</keyword>
<keyword evidence="6" id="KW-1185">Reference proteome</keyword>
<reference evidence="5" key="2">
    <citation type="submission" date="2021-02" db="EMBL/GenBank/DDBJ databases">
        <authorList>
            <person name="Kimball J.A."/>
            <person name="Haas M.W."/>
            <person name="Macchietto M."/>
            <person name="Kono T."/>
            <person name="Duquette J."/>
            <person name="Shao M."/>
        </authorList>
    </citation>
    <scope>NUCLEOTIDE SEQUENCE</scope>
    <source>
        <tissue evidence="5">Fresh leaf tissue</tissue>
    </source>
</reference>
<organism evidence="5 6">
    <name type="scientific">Zizania palustris</name>
    <name type="common">Northern wild rice</name>
    <dbReference type="NCBI Taxonomy" id="103762"/>
    <lineage>
        <taxon>Eukaryota</taxon>
        <taxon>Viridiplantae</taxon>
        <taxon>Streptophyta</taxon>
        <taxon>Embryophyta</taxon>
        <taxon>Tracheophyta</taxon>
        <taxon>Spermatophyta</taxon>
        <taxon>Magnoliopsida</taxon>
        <taxon>Liliopsida</taxon>
        <taxon>Poales</taxon>
        <taxon>Poaceae</taxon>
        <taxon>BOP clade</taxon>
        <taxon>Oryzoideae</taxon>
        <taxon>Oryzeae</taxon>
        <taxon>Zizaniinae</taxon>
        <taxon>Zizania</taxon>
    </lineage>
</organism>
<evidence type="ECO:0000313" key="5">
    <source>
        <dbReference type="EMBL" id="KAG8071548.1"/>
    </source>
</evidence>
<protein>
    <recommendedName>
        <fullName evidence="2">Protein phosphatase</fullName>
        <ecNumber evidence="2">3.1.3.16</ecNumber>
    </recommendedName>
</protein>
<keyword evidence="2" id="KW-0378">Hydrolase</keyword>
<evidence type="ECO:0000256" key="1">
    <source>
        <dbReference type="ARBA" id="ARBA00022723"/>
    </source>
</evidence>
<evidence type="ECO:0000313" key="6">
    <source>
        <dbReference type="Proteomes" id="UP000729402"/>
    </source>
</evidence>
<feature type="compositionally biased region" description="Acidic residues" evidence="3">
    <location>
        <begin position="112"/>
        <end position="122"/>
    </location>
</feature>
<feature type="region of interest" description="Disordered" evidence="3">
    <location>
        <begin position="36"/>
        <end position="78"/>
    </location>
</feature>
<dbReference type="EMBL" id="JAAALK010000283">
    <property type="protein sequence ID" value="KAG8071548.1"/>
    <property type="molecule type" value="Genomic_DNA"/>
</dbReference>
<evidence type="ECO:0000256" key="2">
    <source>
        <dbReference type="RuleBase" id="RU366020"/>
    </source>
</evidence>
<keyword evidence="2" id="KW-0904">Protein phosphatase</keyword>
<feature type="region of interest" description="Disordered" evidence="3">
    <location>
        <begin position="90"/>
        <end position="122"/>
    </location>
</feature>
<dbReference type="GO" id="GO:0004722">
    <property type="term" value="F:protein serine/threonine phosphatase activity"/>
    <property type="evidence" value="ECO:0007669"/>
    <property type="project" value="UniProtKB-EC"/>
</dbReference>
<keyword evidence="2" id="KW-0464">Manganese</keyword>
<dbReference type="SMART" id="SM00332">
    <property type="entry name" value="PP2Cc"/>
    <property type="match status" value="1"/>
</dbReference>
<comment type="cofactor">
    <cofactor evidence="2">
        <name>Mn(2+)</name>
        <dbReference type="ChEBI" id="CHEBI:29035"/>
    </cofactor>
</comment>
<dbReference type="PANTHER" id="PTHR12320">
    <property type="entry name" value="PROTEIN PHOSPHATASE 2C"/>
    <property type="match status" value="1"/>
</dbReference>
<reference evidence="5" key="1">
    <citation type="journal article" date="2021" name="bioRxiv">
        <title>Whole Genome Assembly and Annotation of Northern Wild Rice, Zizania palustris L., Supports a Whole Genome Duplication in the Zizania Genus.</title>
        <authorList>
            <person name="Haas M."/>
            <person name="Kono T."/>
            <person name="Macchietto M."/>
            <person name="Millas R."/>
            <person name="McGilp L."/>
            <person name="Shao M."/>
            <person name="Duquette J."/>
            <person name="Hirsch C.N."/>
            <person name="Kimball J."/>
        </authorList>
    </citation>
    <scope>NUCLEOTIDE SEQUENCE</scope>
    <source>
        <tissue evidence="5">Fresh leaf tissue</tissue>
    </source>
</reference>
<comment type="caution">
    <text evidence="5">The sequence shown here is derived from an EMBL/GenBank/DDBJ whole genome shotgun (WGS) entry which is preliminary data.</text>
</comment>
<evidence type="ECO:0000256" key="3">
    <source>
        <dbReference type="SAM" id="MobiDB-lite"/>
    </source>
</evidence>
<comment type="catalytic activity">
    <reaction evidence="2">
        <text>O-phospho-L-seryl-[protein] + H2O = L-seryl-[protein] + phosphate</text>
        <dbReference type="Rhea" id="RHEA:20629"/>
        <dbReference type="Rhea" id="RHEA-COMP:9863"/>
        <dbReference type="Rhea" id="RHEA-COMP:11604"/>
        <dbReference type="ChEBI" id="CHEBI:15377"/>
        <dbReference type="ChEBI" id="CHEBI:29999"/>
        <dbReference type="ChEBI" id="CHEBI:43474"/>
        <dbReference type="ChEBI" id="CHEBI:83421"/>
        <dbReference type="EC" id="3.1.3.16"/>
    </reaction>
</comment>
<dbReference type="PANTHER" id="PTHR12320:SF81">
    <property type="entry name" value="PROTEIN PHOSPHATASE 2C 23-RELATED"/>
    <property type="match status" value="1"/>
</dbReference>
<name>A0A8J5SFV0_ZIZPA</name>
<accession>A0A8J5SFV0</accession>
<feature type="compositionally biased region" description="Acidic residues" evidence="3">
    <location>
        <begin position="57"/>
        <end position="67"/>
    </location>
</feature>
<dbReference type="InterPro" id="IPR001932">
    <property type="entry name" value="PPM-type_phosphatase-like_dom"/>
</dbReference>